<comment type="catalytic activity">
    <reaction evidence="1 7">
        <text>an N-acyl-D-glucosamine 6-phosphate = an N-acyl-D-mannosamine 6-phosphate</text>
        <dbReference type="Rhea" id="RHEA:23932"/>
        <dbReference type="ChEBI" id="CHEBI:57599"/>
        <dbReference type="ChEBI" id="CHEBI:57666"/>
        <dbReference type="EC" id="5.1.3.9"/>
    </reaction>
</comment>
<dbReference type="InterPro" id="IPR007260">
    <property type="entry name" value="NanE"/>
</dbReference>
<dbReference type="HAMAP" id="MF_01235">
    <property type="entry name" value="ManNAc6P_epimer"/>
    <property type="match status" value="1"/>
</dbReference>
<organism evidence="8 9">
    <name type="scientific">Salipaludibacillus keqinensis</name>
    <dbReference type="NCBI Taxonomy" id="2045207"/>
    <lineage>
        <taxon>Bacteria</taxon>
        <taxon>Bacillati</taxon>
        <taxon>Bacillota</taxon>
        <taxon>Bacilli</taxon>
        <taxon>Bacillales</taxon>
        <taxon>Bacillaceae</taxon>
    </lineage>
</organism>
<evidence type="ECO:0000256" key="3">
    <source>
        <dbReference type="ARBA" id="ARBA00005081"/>
    </source>
</evidence>
<dbReference type="EC" id="5.1.3.9" evidence="7"/>
<dbReference type="OrthoDB" id="9781704at2"/>
<sequence length="235" mass="25162">MTKHVIEKIKGSLIVSCQALDDEPLHGSEIMALMAKAAKQGGAVAIRANGKEDILAIKKEVELPIIGLVKKDYPGSPVYITATKEEVDELIEAGVSMIAVDATNRSRPNQETLQSLIKYIKPLGIPIMADVSTVEEGIAAEKLGVDCISSTLSGYTEYSPSHSGPDFKLIENLVNCCSVPVIAEGRIKTPDHAKQALSLGAYAVVVGSAITRPQIITKDFAEEMKLNLKVKGEVH</sequence>
<dbReference type="Gene3D" id="3.20.20.70">
    <property type="entry name" value="Aldolase class I"/>
    <property type="match status" value="1"/>
</dbReference>
<dbReference type="RefSeq" id="WP_110610289.1">
    <property type="nucleotide sequence ID" value="NZ_PDOD01000003.1"/>
</dbReference>
<accession>A0A323TCB2</accession>
<protein>
    <recommendedName>
        <fullName evidence="7">Putative N-acetylmannosamine-6-phosphate 2-epimerase</fullName>
        <ecNumber evidence="7">5.1.3.9</ecNumber>
    </recommendedName>
    <alternativeName>
        <fullName evidence="7">ManNAc-6-P epimerase</fullName>
    </alternativeName>
</protein>
<dbReference type="InterPro" id="IPR013785">
    <property type="entry name" value="Aldolase_TIM"/>
</dbReference>
<dbReference type="NCBIfam" id="NF002231">
    <property type="entry name" value="PRK01130.1"/>
    <property type="match status" value="1"/>
</dbReference>
<dbReference type="GO" id="GO:0047465">
    <property type="term" value="F:N-acylglucosamine-6-phosphate 2-epimerase activity"/>
    <property type="evidence" value="ECO:0007669"/>
    <property type="project" value="UniProtKB-EC"/>
</dbReference>
<dbReference type="GO" id="GO:0006053">
    <property type="term" value="P:N-acetylmannosamine catabolic process"/>
    <property type="evidence" value="ECO:0007669"/>
    <property type="project" value="TreeGrafter"/>
</dbReference>
<dbReference type="FunFam" id="3.20.20.70:FF:000035">
    <property type="entry name" value="Putative N-acetylmannosamine-6-phosphate 2-epimerase"/>
    <property type="match status" value="1"/>
</dbReference>
<reference evidence="8 9" key="1">
    <citation type="submission" date="2017-10" db="EMBL/GenBank/DDBJ databases">
        <title>Bacillus sp. nov., a halophilic bacterium isolated from a Keqin Lake.</title>
        <authorList>
            <person name="Wang H."/>
        </authorList>
    </citation>
    <scope>NUCLEOTIDE SEQUENCE [LARGE SCALE GENOMIC DNA]</scope>
    <source>
        <strain evidence="8 9">KQ-12</strain>
    </source>
</reference>
<evidence type="ECO:0000256" key="5">
    <source>
        <dbReference type="ARBA" id="ARBA00023235"/>
    </source>
</evidence>
<dbReference type="AlphaFoldDB" id="A0A323TCB2"/>
<comment type="function">
    <text evidence="2 7">Converts N-acetylmannosamine-6-phosphate (ManNAc-6-P) to N-acetylglucosamine-6-phosphate (GlcNAc-6-P).</text>
</comment>
<evidence type="ECO:0000256" key="6">
    <source>
        <dbReference type="ARBA" id="ARBA00023277"/>
    </source>
</evidence>
<dbReference type="PANTHER" id="PTHR36204:SF1">
    <property type="entry name" value="N-ACETYLMANNOSAMINE-6-PHOSPHATE 2-EPIMERASE-RELATED"/>
    <property type="match status" value="1"/>
</dbReference>
<name>A0A323TCB2_9BACI</name>
<gene>
    <name evidence="7" type="primary">nanE</name>
    <name evidence="8" type="ORF">CR194_13890</name>
</gene>
<comment type="caution">
    <text evidence="8">The sequence shown here is derived from an EMBL/GenBank/DDBJ whole genome shotgun (WGS) entry which is preliminary data.</text>
</comment>
<evidence type="ECO:0000256" key="7">
    <source>
        <dbReference type="HAMAP-Rule" id="MF_01235"/>
    </source>
</evidence>
<dbReference type="GO" id="GO:0005975">
    <property type="term" value="P:carbohydrate metabolic process"/>
    <property type="evidence" value="ECO:0007669"/>
    <property type="project" value="UniProtKB-UniRule"/>
</dbReference>
<dbReference type="InterPro" id="IPR011060">
    <property type="entry name" value="RibuloseP-bd_barrel"/>
</dbReference>
<evidence type="ECO:0000256" key="4">
    <source>
        <dbReference type="ARBA" id="ARBA00007439"/>
    </source>
</evidence>
<dbReference type="Pfam" id="PF04131">
    <property type="entry name" value="NanE"/>
    <property type="match status" value="1"/>
</dbReference>
<dbReference type="UniPathway" id="UPA00629">
    <property type="reaction ID" value="UER00682"/>
</dbReference>
<dbReference type="PANTHER" id="PTHR36204">
    <property type="entry name" value="N-ACETYLMANNOSAMINE-6-PHOSPHATE 2-EPIMERASE-RELATED"/>
    <property type="match status" value="1"/>
</dbReference>
<dbReference type="GO" id="GO:0019262">
    <property type="term" value="P:N-acetylneuraminate catabolic process"/>
    <property type="evidence" value="ECO:0007669"/>
    <property type="project" value="UniProtKB-UniRule"/>
</dbReference>
<keyword evidence="9" id="KW-1185">Reference proteome</keyword>
<dbReference type="GO" id="GO:0005829">
    <property type="term" value="C:cytosol"/>
    <property type="evidence" value="ECO:0007669"/>
    <property type="project" value="TreeGrafter"/>
</dbReference>
<keyword evidence="6 7" id="KW-0119">Carbohydrate metabolism</keyword>
<comment type="pathway">
    <text evidence="3 7">Amino-sugar metabolism; N-acetylneuraminate degradation; D-fructose 6-phosphate from N-acetylneuraminate: step 3/5.</text>
</comment>
<evidence type="ECO:0000313" key="9">
    <source>
        <dbReference type="Proteomes" id="UP000248214"/>
    </source>
</evidence>
<dbReference type="EMBL" id="PDOD01000003">
    <property type="protein sequence ID" value="PYZ92741.1"/>
    <property type="molecule type" value="Genomic_DNA"/>
</dbReference>
<keyword evidence="5 7" id="KW-0413">Isomerase</keyword>
<evidence type="ECO:0000313" key="8">
    <source>
        <dbReference type="EMBL" id="PYZ92741.1"/>
    </source>
</evidence>
<evidence type="ECO:0000256" key="2">
    <source>
        <dbReference type="ARBA" id="ARBA00002147"/>
    </source>
</evidence>
<proteinExistence type="inferred from homology"/>
<dbReference type="Proteomes" id="UP000248214">
    <property type="component" value="Unassembled WGS sequence"/>
</dbReference>
<dbReference type="CDD" id="cd04729">
    <property type="entry name" value="NanE"/>
    <property type="match status" value="1"/>
</dbReference>
<dbReference type="SUPFAM" id="SSF51366">
    <property type="entry name" value="Ribulose-phoshate binding barrel"/>
    <property type="match status" value="1"/>
</dbReference>
<evidence type="ECO:0000256" key="1">
    <source>
        <dbReference type="ARBA" id="ARBA00000056"/>
    </source>
</evidence>
<comment type="similarity">
    <text evidence="4 7">Belongs to the NanE family.</text>
</comment>